<dbReference type="GeneID" id="90980394"/>
<sequence length="70" mass="7249">MTGESRGKRGSVWTTGKRSVGTPQAEVMAMGMESIPFDHADDGLHLSFDALADAAAAVLPSRRVVGCSAS</sequence>
<organism evidence="2 3">
    <name type="scientific">Colletotrichum fructicola (strain Nara gc5)</name>
    <name type="common">Anthracnose fungus</name>
    <name type="synonym">Colletotrichum gloeosporioides (strain Nara gc5)</name>
    <dbReference type="NCBI Taxonomy" id="1213859"/>
    <lineage>
        <taxon>Eukaryota</taxon>
        <taxon>Fungi</taxon>
        <taxon>Dikarya</taxon>
        <taxon>Ascomycota</taxon>
        <taxon>Pezizomycotina</taxon>
        <taxon>Sordariomycetes</taxon>
        <taxon>Hypocreomycetidae</taxon>
        <taxon>Glomerellales</taxon>
        <taxon>Glomerellaceae</taxon>
        <taxon>Colletotrichum</taxon>
        <taxon>Colletotrichum gloeosporioides species complex</taxon>
    </lineage>
</organism>
<comment type="caution">
    <text evidence="2">The sequence shown here is derived from an EMBL/GenBank/DDBJ whole genome shotgun (WGS) entry which is preliminary data.</text>
</comment>
<reference evidence="2 3" key="1">
    <citation type="submission" date="2012-08" db="EMBL/GenBank/DDBJ databases">
        <authorList>
            <person name="Gan P.H.P."/>
            <person name="Ikeda K."/>
            <person name="Irieda H."/>
            <person name="Narusaka M."/>
            <person name="O'Connell R.J."/>
            <person name="Narusaka Y."/>
            <person name="Takano Y."/>
            <person name="Kubo Y."/>
            <person name="Shirasu K."/>
        </authorList>
    </citation>
    <scope>NUCLEOTIDE SEQUENCE [LARGE SCALE GENOMIC DNA]</scope>
    <source>
        <strain evidence="2 3">Nara gc5</strain>
    </source>
</reference>
<evidence type="ECO:0000256" key="1">
    <source>
        <dbReference type="SAM" id="MobiDB-lite"/>
    </source>
</evidence>
<dbReference type="EMBL" id="ANPB02000009">
    <property type="protein sequence ID" value="KAF4476451.1"/>
    <property type="molecule type" value="Genomic_DNA"/>
</dbReference>
<proteinExistence type="predicted"/>
<evidence type="ECO:0000313" key="2">
    <source>
        <dbReference type="EMBL" id="KAF4476451.1"/>
    </source>
</evidence>
<accession>A0A7J6IIS2</accession>
<name>A0A7J6IIS2_COLFN</name>
<keyword evidence="3" id="KW-1185">Reference proteome</keyword>
<dbReference type="RefSeq" id="XP_066007439.1">
    <property type="nucleotide sequence ID" value="XM_066153169.1"/>
</dbReference>
<feature type="region of interest" description="Disordered" evidence="1">
    <location>
        <begin position="1"/>
        <end position="21"/>
    </location>
</feature>
<dbReference type="InParanoid" id="A0A7J6IIS2"/>
<reference evidence="2 3" key="2">
    <citation type="submission" date="2020-04" db="EMBL/GenBank/DDBJ databases">
        <title>Genome sequencing and assembly of multiple isolates from the Colletotrichum gloeosporioides species complex.</title>
        <authorList>
            <person name="Gan P."/>
            <person name="Shirasu K."/>
        </authorList>
    </citation>
    <scope>NUCLEOTIDE SEQUENCE [LARGE SCALE GENOMIC DNA]</scope>
    <source>
        <strain evidence="2 3">Nara gc5</strain>
    </source>
</reference>
<dbReference type="Proteomes" id="UP000011096">
    <property type="component" value="Unassembled WGS sequence"/>
</dbReference>
<dbReference type="AlphaFoldDB" id="A0A7J6IIS2"/>
<evidence type="ECO:0000313" key="3">
    <source>
        <dbReference type="Proteomes" id="UP000011096"/>
    </source>
</evidence>
<protein>
    <submittedName>
        <fullName evidence="2">Uncharacterized protein</fullName>
    </submittedName>
</protein>
<gene>
    <name evidence="2" type="ORF">CGGC5_v014904</name>
</gene>